<evidence type="ECO:0000256" key="1">
    <source>
        <dbReference type="ARBA" id="ARBA00004141"/>
    </source>
</evidence>
<evidence type="ECO:0000256" key="3">
    <source>
        <dbReference type="ARBA" id="ARBA00022989"/>
    </source>
</evidence>
<dbReference type="GO" id="GO:1905515">
    <property type="term" value="P:non-motile cilium assembly"/>
    <property type="evidence" value="ECO:0007669"/>
    <property type="project" value="TreeGrafter"/>
</dbReference>
<dbReference type="OrthoDB" id="262535at2759"/>
<dbReference type="InParanoid" id="A0A6P8I4H2"/>
<accession>A0A6P8I4H2</accession>
<dbReference type="GO" id="GO:0035869">
    <property type="term" value="C:ciliary transition zone"/>
    <property type="evidence" value="ECO:0007669"/>
    <property type="project" value="TreeGrafter"/>
</dbReference>
<dbReference type="FunCoup" id="A0A6P8I4H2">
    <property type="interactions" value="126"/>
</dbReference>
<evidence type="ECO:0000313" key="6">
    <source>
        <dbReference type="Proteomes" id="UP000515163"/>
    </source>
</evidence>
<dbReference type="KEGG" id="aten:116299002"/>
<keyword evidence="6" id="KW-1185">Reference proteome</keyword>
<feature type="transmembrane region" description="Helical" evidence="5">
    <location>
        <begin position="86"/>
        <end position="110"/>
    </location>
</feature>
<keyword evidence="3 5" id="KW-1133">Transmembrane helix</keyword>
<keyword evidence="4 5" id="KW-0472">Membrane</keyword>
<evidence type="ECO:0000256" key="2">
    <source>
        <dbReference type="ARBA" id="ARBA00022692"/>
    </source>
</evidence>
<sequence>MAAPGRTVIELSSLPLQMFFYLNTWYSVVFCVAELLLFVYKGTILPYPSMAGTLTVEILLVLLLAFIESVRLFFGYKGNLSERSMALIVSMILAIPTLFIELFILLWQTYVLRLEVILVAIQLVLLALEVILSIATMFTFQKYSSMQR</sequence>
<dbReference type="GeneID" id="116299002"/>
<keyword evidence="2 5" id="KW-0812">Transmembrane</keyword>
<comment type="subcellular location">
    <subcellularLocation>
        <location evidence="1">Membrane</location>
        <topology evidence="1">Multi-pass membrane protein</topology>
    </subcellularLocation>
</comment>
<dbReference type="PANTHER" id="PTHR13531:SF0">
    <property type="entry name" value="GEO07735P1-RELATED"/>
    <property type="match status" value="1"/>
</dbReference>
<dbReference type="PANTHER" id="PTHR13531">
    <property type="entry name" value="GEO07735P1-RELATED-RELATED"/>
    <property type="match status" value="1"/>
</dbReference>
<gene>
    <name evidence="7" type="primary">LOC116299002</name>
</gene>
<dbReference type="Proteomes" id="UP000515163">
    <property type="component" value="Unplaced"/>
</dbReference>
<organism evidence="6 7">
    <name type="scientific">Actinia tenebrosa</name>
    <name type="common">Australian red waratah sea anemone</name>
    <dbReference type="NCBI Taxonomy" id="6105"/>
    <lineage>
        <taxon>Eukaryota</taxon>
        <taxon>Metazoa</taxon>
        <taxon>Cnidaria</taxon>
        <taxon>Anthozoa</taxon>
        <taxon>Hexacorallia</taxon>
        <taxon>Actiniaria</taxon>
        <taxon>Actiniidae</taxon>
        <taxon>Actinia</taxon>
    </lineage>
</organism>
<evidence type="ECO:0000313" key="7">
    <source>
        <dbReference type="RefSeq" id="XP_031563464.1"/>
    </source>
</evidence>
<evidence type="ECO:0000256" key="4">
    <source>
        <dbReference type="ARBA" id="ARBA00023136"/>
    </source>
</evidence>
<feature type="transmembrane region" description="Helical" evidence="5">
    <location>
        <begin position="20"/>
        <end position="40"/>
    </location>
</feature>
<feature type="transmembrane region" description="Helical" evidence="5">
    <location>
        <begin position="116"/>
        <end position="140"/>
    </location>
</feature>
<dbReference type="RefSeq" id="XP_031563464.1">
    <property type="nucleotide sequence ID" value="XM_031707604.1"/>
</dbReference>
<evidence type="ECO:0000256" key="5">
    <source>
        <dbReference type="SAM" id="Phobius"/>
    </source>
</evidence>
<reference evidence="7" key="1">
    <citation type="submission" date="2025-08" db="UniProtKB">
        <authorList>
            <consortium name="RefSeq"/>
        </authorList>
    </citation>
    <scope>IDENTIFICATION</scope>
    <source>
        <tissue evidence="7">Tentacle</tissue>
    </source>
</reference>
<name>A0A6P8I4H2_ACTTE</name>
<feature type="transmembrane region" description="Helical" evidence="5">
    <location>
        <begin position="52"/>
        <end position="74"/>
    </location>
</feature>
<dbReference type="AlphaFoldDB" id="A0A6P8I4H2"/>
<dbReference type="GO" id="GO:0016020">
    <property type="term" value="C:membrane"/>
    <property type="evidence" value="ECO:0007669"/>
    <property type="project" value="UniProtKB-SubCell"/>
</dbReference>
<dbReference type="InterPro" id="IPR019184">
    <property type="entry name" value="Uncharacterised_TM-17"/>
</dbReference>
<proteinExistence type="predicted"/>
<dbReference type="Pfam" id="PF09799">
    <property type="entry name" value="Transmemb_17"/>
    <property type="match status" value="1"/>
</dbReference>
<protein>
    <submittedName>
        <fullName evidence="7">Transmembrane protein 216-like</fullName>
    </submittedName>
</protein>